<evidence type="ECO:0000313" key="1">
    <source>
        <dbReference type="EMBL" id="HHW35612.1"/>
    </source>
</evidence>
<protein>
    <submittedName>
        <fullName evidence="1">Uncharacterized protein</fullName>
    </submittedName>
</protein>
<accession>A0A832QXJ7</accession>
<comment type="caution">
    <text evidence="1">The sequence shown here is derived from an EMBL/GenBank/DDBJ whole genome shotgun (WGS) entry which is preliminary data.</text>
</comment>
<dbReference type="AlphaFoldDB" id="A0A832QXJ7"/>
<reference evidence="1 2" key="1">
    <citation type="journal article" date="2020" name="Biotechnol. Biofuels">
        <title>New insights from the biogas microbiome by comprehensive genome-resolved metagenomics of nearly 1600 species originating from multiple anaerobic digesters.</title>
        <authorList>
            <person name="Campanaro S."/>
            <person name="Treu L."/>
            <person name="Rodriguez-R L.M."/>
            <person name="Kovalovszki A."/>
            <person name="Ziels R.M."/>
            <person name="Maus I."/>
            <person name="Zhu X."/>
            <person name="Kougias P.G."/>
            <person name="Basile A."/>
            <person name="Luo G."/>
            <person name="Schluter A."/>
            <person name="Konstantinidis K.T."/>
            <person name="Angelidaki I."/>
        </authorList>
    </citation>
    <scope>NUCLEOTIDE SEQUENCE [LARGE SCALE GENOMIC DNA]</scope>
    <source>
        <strain evidence="1">AS04akNAM_125</strain>
    </source>
</reference>
<proteinExistence type="predicted"/>
<gene>
    <name evidence="1" type="ORF">GXX24_15975</name>
</gene>
<dbReference type="Proteomes" id="UP000580830">
    <property type="component" value="Unassembled WGS sequence"/>
</dbReference>
<dbReference type="EMBL" id="DULP01000257">
    <property type="protein sequence ID" value="HHW35612.1"/>
    <property type="molecule type" value="Genomic_DNA"/>
</dbReference>
<feature type="non-terminal residue" evidence="1">
    <location>
        <position position="1"/>
    </location>
</feature>
<evidence type="ECO:0000313" key="2">
    <source>
        <dbReference type="Proteomes" id="UP000580830"/>
    </source>
</evidence>
<name>A0A832QXJ7_9RHOB</name>
<sequence>RLALLAAGFAAIGAVAGNPGLAMFAGLAAFTLFRMTALRILRRGRDG</sequence>
<organism evidence="1 2">
    <name type="scientific">Paracoccus solventivorans</name>
    <dbReference type="NCBI Taxonomy" id="53463"/>
    <lineage>
        <taxon>Bacteria</taxon>
        <taxon>Pseudomonadati</taxon>
        <taxon>Pseudomonadota</taxon>
        <taxon>Alphaproteobacteria</taxon>
        <taxon>Rhodobacterales</taxon>
        <taxon>Paracoccaceae</taxon>
        <taxon>Paracoccus</taxon>
    </lineage>
</organism>